<accession>A0A849VRD4</accession>
<comment type="caution">
    <text evidence="2">The sequence shown here is derived from an EMBL/GenBank/DDBJ whole genome shotgun (WGS) entry which is preliminary data.</text>
</comment>
<dbReference type="Proteomes" id="UP000550508">
    <property type="component" value="Unassembled WGS sequence"/>
</dbReference>
<dbReference type="RefSeq" id="WP_027231690.1">
    <property type="nucleotide sequence ID" value="NZ_JABUMX010000002.1"/>
</dbReference>
<dbReference type="AlphaFoldDB" id="A0A849VRD4"/>
<organism evidence="2 3">
    <name type="scientific">Phyllobacterium pellucidum</name>
    <dbReference type="NCBI Taxonomy" id="2740464"/>
    <lineage>
        <taxon>Bacteria</taxon>
        <taxon>Pseudomonadati</taxon>
        <taxon>Pseudomonadota</taxon>
        <taxon>Alphaproteobacteria</taxon>
        <taxon>Hyphomicrobiales</taxon>
        <taxon>Phyllobacteriaceae</taxon>
        <taxon>Phyllobacterium</taxon>
    </lineage>
</organism>
<name>A0A849VRD4_9HYPH</name>
<evidence type="ECO:0000256" key="1">
    <source>
        <dbReference type="SAM" id="SignalP"/>
    </source>
</evidence>
<evidence type="ECO:0000313" key="3">
    <source>
        <dbReference type="Proteomes" id="UP000550508"/>
    </source>
</evidence>
<reference evidence="2 3" key="1">
    <citation type="submission" date="2020-05" db="EMBL/GenBank/DDBJ databases">
        <authorList>
            <person name="Kim M.K."/>
        </authorList>
    </citation>
    <scope>NUCLEOTIDE SEQUENCE [LARGE SCALE GENOMIC DNA]</scope>
    <source>
        <strain evidence="2 3">BT25</strain>
    </source>
</reference>
<dbReference type="Pfam" id="PF07366">
    <property type="entry name" value="SnoaL"/>
    <property type="match status" value="1"/>
</dbReference>
<dbReference type="Gene3D" id="3.10.450.50">
    <property type="match status" value="1"/>
</dbReference>
<feature type="chain" id="PRO_5032473803" evidence="1">
    <location>
        <begin position="23"/>
        <end position="191"/>
    </location>
</feature>
<sequence length="191" mass="21154">MNNYIVVAFAALTIGLPAQAHAEDPAKAAEKALPALMEELAKYQNAEKTTDTNLKTFDTLDFDVYTNQKWDRLGESHAADILVHYPDGHTTKGLHDHVEELKAIFVYAPDTHINVHPVRFGQGQWTGVIGVMEGTFTKPMPTPDGKSIAPTGKPFKLTMATLGHWTPAGVMDEEYLFWDNLSFMKQIGLAQ</sequence>
<dbReference type="SUPFAM" id="SSF54427">
    <property type="entry name" value="NTF2-like"/>
    <property type="match status" value="1"/>
</dbReference>
<proteinExistence type="predicted"/>
<gene>
    <name evidence="2" type="ORF">HQ945_09850</name>
</gene>
<evidence type="ECO:0000313" key="2">
    <source>
        <dbReference type="EMBL" id="NTS31554.1"/>
    </source>
</evidence>
<dbReference type="GO" id="GO:0030638">
    <property type="term" value="P:polyketide metabolic process"/>
    <property type="evidence" value="ECO:0007669"/>
    <property type="project" value="InterPro"/>
</dbReference>
<dbReference type="InterPro" id="IPR032710">
    <property type="entry name" value="NTF2-like_dom_sf"/>
</dbReference>
<dbReference type="InterPro" id="IPR009959">
    <property type="entry name" value="Cyclase_SnoaL-like"/>
</dbReference>
<protein>
    <submittedName>
        <fullName evidence="2">Ester cyclase</fullName>
    </submittedName>
</protein>
<keyword evidence="1" id="KW-0732">Signal</keyword>
<keyword evidence="3" id="KW-1185">Reference proteome</keyword>
<dbReference type="EMBL" id="JABUMX010000002">
    <property type="protein sequence ID" value="NTS31554.1"/>
    <property type="molecule type" value="Genomic_DNA"/>
</dbReference>
<feature type="signal peptide" evidence="1">
    <location>
        <begin position="1"/>
        <end position="22"/>
    </location>
</feature>